<dbReference type="OrthoDB" id="9789350at2"/>
<feature type="short sequence motif" description="HXTX 1" evidence="2">
    <location>
        <begin position="40"/>
        <end position="43"/>
    </location>
</feature>
<evidence type="ECO:0000256" key="2">
    <source>
        <dbReference type="HAMAP-Rule" id="MF_01940"/>
    </source>
</evidence>
<dbReference type="NCBIfam" id="TIGR02258">
    <property type="entry name" value="2_5_ligase"/>
    <property type="match status" value="1"/>
</dbReference>
<protein>
    <recommendedName>
        <fullName evidence="2">RNA 2',3'-cyclic phosphodiesterase</fullName>
        <shortName evidence="2">RNA 2',3'-CPDase</shortName>
        <ecNumber evidence="2">3.1.4.58</ecNumber>
    </recommendedName>
</protein>
<feature type="domain" description="Phosphoesterase HXTX" evidence="3">
    <location>
        <begin position="7"/>
        <end position="91"/>
    </location>
</feature>
<sequence length="186" mass="21574">MRIFVAIPVSEDLRKQVGAIKSELLTVGADVKWVEPHNYHLTVKFIGEVEEHEVSKIIDALRRVGEESPPFTLKPKQAGFFPNERRPRVIWIGLEGELEKAFWLGERVDAYLAELGYEPENNRKYHLTLGRVRSERNVRELVSLLRKLSYETDFSRLRVEEIRLMQSQLSSKGPTYSVLEKIRLNG</sequence>
<evidence type="ECO:0000256" key="1">
    <source>
        <dbReference type="ARBA" id="ARBA00022801"/>
    </source>
</evidence>
<dbReference type="PANTHER" id="PTHR35561:SF1">
    <property type="entry name" value="RNA 2',3'-CYCLIC PHOSPHODIESTERASE"/>
    <property type="match status" value="1"/>
</dbReference>
<keyword evidence="5" id="KW-1185">Reference proteome</keyword>
<feature type="active site" description="Proton acceptor" evidence="2">
    <location>
        <position position="126"/>
    </location>
</feature>
<dbReference type="EMBL" id="CP002048">
    <property type="protein sequence ID" value="ADI01828.1"/>
    <property type="molecule type" value="Genomic_DNA"/>
</dbReference>
<reference evidence="4 5" key="2">
    <citation type="journal article" date="2010" name="Stand. Genomic Sci.">
        <title>Complete genome sequence of Syntrophothermus lipocalidus type strain (TGB-C1).</title>
        <authorList>
            <person name="Djao O.D."/>
            <person name="Zhang X."/>
            <person name="Lucas S."/>
            <person name="Lapidus A."/>
            <person name="Del Rio T.G."/>
            <person name="Nolan M."/>
            <person name="Tice H."/>
            <person name="Cheng J.F."/>
            <person name="Han C."/>
            <person name="Tapia R."/>
            <person name="Goodwin L."/>
            <person name="Pitluck S."/>
            <person name="Liolios K."/>
            <person name="Ivanova N."/>
            <person name="Mavromatis K."/>
            <person name="Mikhailova N."/>
            <person name="Ovchinnikova G."/>
            <person name="Pati A."/>
            <person name="Brambilla E."/>
            <person name="Chen A."/>
            <person name="Palaniappan K."/>
            <person name="Land M."/>
            <person name="Hauser L."/>
            <person name="Chang Y.J."/>
            <person name="Jeffries C.D."/>
            <person name="Rohde M."/>
            <person name="Sikorski J."/>
            <person name="Spring S."/>
            <person name="Goker M."/>
            <person name="Detter J.C."/>
            <person name="Woyke T."/>
            <person name="Bristow J."/>
            <person name="Eisen J.A."/>
            <person name="Markowitz V."/>
            <person name="Hugenholtz P."/>
            <person name="Kyrpides N.C."/>
            <person name="Klenk H.P."/>
        </authorList>
    </citation>
    <scope>NUCLEOTIDE SEQUENCE [LARGE SCALE GENOMIC DNA]</scope>
    <source>
        <strain evidence="5">DSM 12680 / TGB-C1</strain>
    </source>
</reference>
<reference evidence="5" key="1">
    <citation type="journal article" date="2010" name="Stand. Genomic Sci.">
        <title>Complete genome sequence of Syntrophothermus lipocalidus type strain (TGB-C1T).</title>
        <authorList>
            <consortium name="US DOE Joint Genome Institute (JGI-PGF)"/>
            <person name="Djao O."/>
            <person name="Zhang X."/>
            <person name="Lucas S."/>
            <person name="Lapidus A."/>
            <person name="Glavina Del Rio T."/>
            <person name="Nolan M."/>
            <person name="Tice H."/>
            <person name="Cheng J."/>
            <person name="Han C."/>
            <person name="Tapia R."/>
            <person name="Goodwin L."/>
            <person name="Pitluck S."/>
            <person name="Liolios K."/>
            <person name="Ivanova N."/>
            <person name="Mavromatis K."/>
            <person name="Mikhailova N."/>
            <person name="Ovchinnikova G."/>
            <person name="Pati A."/>
            <person name="Brambilla E."/>
            <person name="Chen A."/>
            <person name="Palaniappan K."/>
            <person name="Land M."/>
            <person name="Hauser L."/>
            <person name="Chang Y."/>
            <person name="Jeffries C."/>
            <person name="Rohde M."/>
            <person name="Sikorski J."/>
            <person name="Spring S."/>
            <person name="Goker M."/>
            <person name="Detter J."/>
            <person name="Woyke T."/>
            <person name="Bristow J."/>
            <person name="Eisen J."/>
            <person name="Markowitz V."/>
            <person name="Hugenholtz P."/>
            <person name="Kyrpides N."/>
            <person name="Klenk H."/>
        </authorList>
    </citation>
    <scope>NUCLEOTIDE SEQUENCE [LARGE SCALE GENOMIC DNA]</scope>
    <source>
        <strain evidence="5">DSM 12680 / TGB-C1</strain>
    </source>
</reference>
<dbReference type="STRING" id="643648.Slip_1049"/>
<accession>D7CM93</accession>
<organism evidence="4 5">
    <name type="scientific">Syntrophothermus lipocalidus (strain DSM 12680 / TGB-C1)</name>
    <dbReference type="NCBI Taxonomy" id="643648"/>
    <lineage>
        <taxon>Bacteria</taxon>
        <taxon>Bacillati</taxon>
        <taxon>Bacillota</taxon>
        <taxon>Clostridia</taxon>
        <taxon>Eubacteriales</taxon>
        <taxon>Syntrophomonadaceae</taxon>
        <taxon>Syntrophothermus</taxon>
    </lineage>
</organism>
<evidence type="ECO:0000313" key="4">
    <source>
        <dbReference type="EMBL" id="ADI01828.1"/>
    </source>
</evidence>
<dbReference type="HAMAP" id="MF_01940">
    <property type="entry name" value="RNA_CPDase"/>
    <property type="match status" value="1"/>
</dbReference>
<dbReference type="Pfam" id="PF02834">
    <property type="entry name" value="LigT_PEase"/>
    <property type="match status" value="2"/>
</dbReference>
<dbReference type="EC" id="3.1.4.58" evidence="2"/>
<dbReference type="GO" id="GO:0016874">
    <property type="term" value="F:ligase activity"/>
    <property type="evidence" value="ECO:0007669"/>
    <property type="project" value="UniProtKB-KW"/>
</dbReference>
<dbReference type="AlphaFoldDB" id="D7CM93"/>
<feature type="domain" description="Phosphoesterase HXTX" evidence="3">
    <location>
        <begin position="104"/>
        <end position="176"/>
    </location>
</feature>
<dbReference type="PANTHER" id="PTHR35561">
    <property type="entry name" value="RNA 2',3'-CYCLIC PHOSPHODIESTERASE"/>
    <property type="match status" value="1"/>
</dbReference>
<name>D7CM93_SYNLT</name>
<dbReference type="InterPro" id="IPR009097">
    <property type="entry name" value="Cyclic_Pdiesterase"/>
</dbReference>
<keyword evidence="1 2" id="KW-0378">Hydrolase</keyword>
<dbReference type="GO" id="GO:0004113">
    <property type="term" value="F:2',3'-cyclic-nucleotide 3'-phosphodiesterase activity"/>
    <property type="evidence" value="ECO:0007669"/>
    <property type="project" value="InterPro"/>
</dbReference>
<dbReference type="InterPro" id="IPR014051">
    <property type="entry name" value="Phosphoesterase_HXTX"/>
</dbReference>
<dbReference type="InterPro" id="IPR004175">
    <property type="entry name" value="RNA_CPDase"/>
</dbReference>
<evidence type="ECO:0000313" key="5">
    <source>
        <dbReference type="Proteomes" id="UP000000378"/>
    </source>
</evidence>
<comment type="catalytic activity">
    <reaction evidence="2">
        <text>a 3'-end 2',3'-cyclophospho-ribonucleotide-RNA + H2O = a 3'-end 2'-phospho-ribonucleotide-RNA + H(+)</text>
        <dbReference type="Rhea" id="RHEA:11828"/>
        <dbReference type="Rhea" id="RHEA-COMP:10464"/>
        <dbReference type="Rhea" id="RHEA-COMP:17353"/>
        <dbReference type="ChEBI" id="CHEBI:15377"/>
        <dbReference type="ChEBI" id="CHEBI:15378"/>
        <dbReference type="ChEBI" id="CHEBI:83064"/>
        <dbReference type="ChEBI" id="CHEBI:173113"/>
        <dbReference type="EC" id="3.1.4.58"/>
    </reaction>
</comment>
<feature type="active site" description="Proton donor" evidence="2">
    <location>
        <position position="40"/>
    </location>
</feature>
<proteinExistence type="inferred from homology"/>
<comment type="similarity">
    <text evidence="2">Belongs to the 2H phosphoesterase superfamily. ThpR family.</text>
</comment>
<dbReference type="Gene3D" id="3.90.1140.10">
    <property type="entry name" value="Cyclic phosphodiesterase"/>
    <property type="match status" value="1"/>
</dbReference>
<dbReference type="eggNOG" id="COG1514">
    <property type="taxonomic scope" value="Bacteria"/>
</dbReference>
<dbReference type="Proteomes" id="UP000000378">
    <property type="component" value="Chromosome"/>
</dbReference>
<dbReference type="SUPFAM" id="SSF55144">
    <property type="entry name" value="LigT-like"/>
    <property type="match status" value="1"/>
</dbReference>
<comment type="function">
    <text evidence="2">Hydrolyzes RNA 2',3'-cyclic phosphodiester to an RNA 2'-phosphomonoester.</text>
</comment>
<dbReference type="GO" id="GO:0008664">
    <property type="term" value="F:RNA 2',3'-cyclic 3'-phosphodiesterase activity"/>
    <property type="evidence" value="ECO:0007669"/>
    <property type="project" value="UniProtKB-EC"/>
</dbReference>
<dbReference type="RefSeq" id="WP_013175230.1">
    <property type="nucleotide sequence ID" value="NC_014220.1"/>
</dbReference>
<keyword evidence="4" id="KW-0436">Ligase</keyword>
<dbReference type="HOGENOM" id="CLU_081251_3_2_9"/>
<gene>
    <name evidence="4" type="ordered locus">Slip_1049</name>
</gene>
<dbReference type="KEGG" id="slp:Slip_1049"/>
<feature type="short sequence motif" description="HXTX 2" evidence="2">
    <location>
        <begin position="126"/>
        <end position="129"/>
    </location>
</feature>
<evidence type="ECO:0000259" key="3">
    <source>
        <dbReference type="Pfam" id="PF02834"/>
    </source>
</evidence>